<evidence type="ECO:0000313" key="1">
    <source>
        <dbReference type="EMBL" id="SVB48349.1"/>
    </source>
</evidence>
<dbReference type="EMBL" id="UINC01043802">
    <property type="protein sequence ID" value="SVB48349.1"/>
    <property type="molecule type" value="Genomic_DNA"/>
</dbReference>
<sequence>MFHKFYIVRYLKNYKFFPRSATPQLAVAIRQTYTDYMVCIQTASAFDDF</sequence>
<feature type="non-terminal residue" evidence="1">
    <location>
        <position position="49"/>
    </location>
</feature>
<accession>A0A382ED77</accession>
<reference evidence="1" key="1">
    <citation type="submission" date="2018-05" db="EMBL/GenBank/DDBJ databases">
        <authorList>
            <person name="Lanie J.A."/>
            <person name="Ng W.-L."/>
            <person name="Kazmierczak K.M."/>
            <person name="Andrzejewski T.M."/>
            <person name="Davidsen T.M."/>
            <person name="Wayne K.J."/>
            <person name="Tettelin H."/>
            <person name="Glass J.I."/>
            <person name="Rusch D."/>
            <person name="Podicherti R."/>
            <person name="Tsui H.-C.T."/>
            <person name="Winkler M.E."/>
        </authorList>
    </citation>
    <scope>NUCLEOTIDE SEQUENCE</scope>
</reference>
<organism evidence="1">
    <name type="scientific">marine metagenome</name>
    <dbReference type="NCBI Taxonomy" id="408172"/>
    <lineage>
        <taxon>unclassified sequences</taxon>
        <taxon>metagenomes</taxon>
        <taxon>ecological metagenomes</taxon>
    </lineage>
</organism>
<proteinExistence type="predicted"/>
<protein>
    <submittedName>
        <fullName evidence="1">Uncharacterized protein</fullName>
    </submittedName>
</protein>
<dbReference type="AlphaFoldDB" id="A0A382ED77"/>
<name>A0A382ED77_9ZZZZ</name>
<gene>
    <name evidence="1" type="ORF">METZ01_LOCUS201203</name>
</gene>